<name>A0A7R9MRA1_9ACAR</name>
<keyword evidence="1" id="KW-0547">Nucleotide-binding</keyword>
<dbReference type="OrthoDB" id="248233at2759"/>
<dbReference type="PANTHER" id="PTHR43721:SF3">
    <property type="entry name" value="GTP-BINDING PROTEIN 2"/>
    <property type="match status" value="1"/>
</dbReference>
<evidence type="ECO:0000313" key="4">
    <source>
        <dbReference type="Proteomes" id="UP000728032"/>
    </source>
</evidence>
<reference evidence="3" key="1">
    <citation type="submission" date="2020-11" db="EMBL/GenBank/DDBJ databases">
        <authorList>
            <person name="Tran Van P."/>
        </authorList>
    </citation>
    <scope>NUCLEOTIDE SEQUENCE</scope>
</reference>
<gene>
    <name evidence="3" type="ORF">ONB1V03_LOCUS21635</name>
</gene>
<accession>A0A7R9MRA1</accession>
<evidence type="ECO:0000313" key="3">
    <source>
        <dbReference type="EMBL" id="CAD7665077.1"/>
    </source>
</evidence>
<dbReference type="FunFam" id="2.40.30.10:FF:000014">
    <property type="entry name" value="Probable GTP-binding protein 1"/>
    <property type="match status" value="1"/>
</dbReference>
<keyword evidence="4" id="KW-1185">Reference proteome</keyword>
<protein>
    <recommendedName>
        <fullName evidence="5">Translation elongation factor EFTu-like domain-containing protein</fullName>
    </recommendedName>
</protein>
<evidence type="ECO:0008006" key="5">
    <source>
        <dbReference type="Google" id="ProtNLM"/>
    </source>
</evidence>
<dbReference type="Proteomes" id="UP000728032">
    <property type="component" value="Unassembled WGS sequence"/>
</dbReference>
<dbReference type="InterPro" id="IPR009000">
    <property type="entry name" value="Transl_B-barrel_sf"/>
</dbReference>
<dbReference type="SUPFAM" id="SSF50447">
    <property type="entry name" value="Translation proteins"/>
    <property type="match status" value="1"/>
</dbReference>
<feature type="non-terminal residue" evidence="3">
    <location>
        <position position="1"/>
    </location>
</feature>
<evidence type="ECO:0000256" key="2">
    <source>
        <dbReference type="ARBA" id="ARBA00023134"/>
    </source>
</evidence>
<dbReference type="GO" id="GO:0003746">
    <property type="term" value="F:translation elongation factor activity"/>
    <property type="evidence" value="ECO:0007669"/>
    <property type="project" value="TreeGrafter"/>
</dbReference>
<sequence length="204" mass="22818">MTVKDRERLIQSDVEFQVDETFQVPEVGPVVSGLLMSGLIKEGDCLKMGPLDDGSFTGVQVSSLQRHKVACRSVRAGESATLALNRYNNQTDLERNVRKGMVVIEMNDQKQSHQVCQYFQARIHVLFHATMICPGFQTTVYIGNVRQTAIVIAIMGKKCISTNESASVMFRFIKQPEYINTGCRLLFREGSAKGIGHVLQVFPF</sequence>
<dbReference type="Gene3D" id="2.40.30.10">
    <property type="entry name" value="Translation factors"/>
    <property type="match status" value="1"/>
</dbReference>
<dbReference type="AlphaFoldDB" id="A0A7R9MRA1"/>
<dbReference type="PANTHER" id="PTHR43721">
    <property type="entry name" value="ELONGATION FACTOR TU-RELATED"/>
    <property type="match status" value="1"/>
</dbReference>
<dbReference type="CDD" id="cd03708">
    <property type="entry name" value="GTPBP_III"/>
    <property type="match status" value="1"/>
</dbReference>
<proteinExistence type="predicted"/>
<dbReference type="InterPro" id="IPR009001">
    <property type="entry name" value="Transl_elong_EF1A/Init_IF2_C"/>
</dbReference>
<dbReference type="SUPFAM" id="SSF50465">
    <property type="entry name" value="EF-Tu/eEF-1alpha/eIF2-gamma C-terminal domain"/>
    <property type="match status" value="1"/>
</dbReference>
<evidence type="ECO:0000256" key="1">
    <source>
        <dbReference type="ARBA" id="ARBA00022741"/>
    </source>
</evidence>
<dbReference type="CDD" id="cd03694">
    <property type="entry name" value="GTPBP_II"/>
    <property type="match status" value="1"/>
</dbReference>
<organism evidence="3">
    <name type="scientific">Oppiella nova</name>
    <dbReference type="NCBI Taxonomy" id="334625"/>
    <lineage>
        <taxon>Eukaryota</taxon>
        <taxon>Metazoa</taxon>
        <taxon>Ecdysozoa</taxon>
        <taxon>Arthropoda</taxon>
        <taxon>Chelicerata</taxon>
        <taxon>Arachnida</taxon>
        <taxon>Acari</taxon>
        <taxon>Acariformes</taxon>
        <taxon>Sarcoptiformes</taxon>
        <taxon>Oribatida</taxon>
        <taxon>Brachypylina</taxon>
        <taxon>Oppioidea</taxon>
        <taxon>Oppiidae</taxon>
        <taxon>Oppiella</taxon>
    </lineage>
</organism>
<dbReference type="EMBL" id="OC958029">
    <property type="protein sequence ID" value="CAD7665077.1"/>
    <property type="molecule type" value="Genomic_DNA"/>
</dbReference>
<keyword evidence="2" id="KW-0342">GTP-binding</keyword>
<dbReference type="EMBL" id="CAJPVJ010043204">
    <property type="protein sequence ID" value="CAG2182214.1"/>
    <property type="molecule type" value="Genomic_DNA"/>
</dbReference>
<dbReference type="InterPro" id="IPR050055">
    <property type="entry name" value="EF-Tu_GTPase"/>
</dbReference>
<dbReference type="GO" id="GO:0005525">
    <property type="term" value="F:GTP binding"/>
    <property type="evidence" value="ECO:0007669"/>
    <property type="project" value="UniProtKB-KW"/>
</dbReference>